<dbReference type="AlphaFoldDB" id="A0A4C1Z9T0"/>
<proteinExistence type="predicted"/>
<dbReference type="OrthoDB" id="10050074at2759"/>
<name>A0A4C1Z9T0_EUMVA</name>
<keyword evidence="2" id="KW-1185">Reference proteome</keyword>
<sequence length="284" mass="32679">MDAVIVLGDFNSKNSNWKCNYLNRNDDIDNAIDALTNHIGTVVESSSRTIPAKSDRRELPRYVIELIRDKNTALHRAGKYPTCKNRSHVRTLQRAVPTPALKRPDNSIAFDDREKADCLADSIEHQCSDNLPYDLEYVRRVEEEVRHRVSPPKTIWIQLHMTKAGHDIRKSSFAHVRPDIVYDLQTVQNKFCRRPADAPRYIKNSVIHRDLELPTISKFMKDASARFFDVASSHPNLLLVSAVSYEPTPPHHFCRRPRNILIDPPDDLTVELEKLIELNKMAIN</sequence>
<dbReference type="Proteomes" id="UP000299102">
    <property type="component" value="Unassembled WGS sequence"/>
</dbReference>
<dbReference type="EMBL" id="BGZK01001619">
    <property type="protein sequence ID" value="GBP83407.1"/>
    <property type="molecule type" value="Genomic_DNA"/>
</dbReference>
<gene>
    <name evidence="1" type="ORF">EVAR_63072_1</name>
</gene>
<reference evidence="1 2" key="1">
    <citation type="journal article" date="2019" name="Commun. Biol.">
        <title>The bagworm genome reveals a unique fibroin gene that provides high tensile strength.</title>
        <authorList>
            <person name="Kono N."/>
            <person name="Nakamura H."/>
            <person name="Ohtoshi R."/>
            <person name="Tomita M."/>
            <person name="Numata K."/>
            <person name="Arakawa K."/>
        </authorList>
    </citation>
    <scope>NUCLEOTIDE SEQUENCE [LARGE SCALE GENOMIC DNA]</scope>
</reference>
<evidence type="ECO:0008006" key="3">
    <source>
        <dbReference type="Google" id="ProtNLM"/>
    </source>
</evidence>
<evidence type="ECO:0000313" key="2">
    <source>
        <dbReference type="Proteomes" id="UP000299102"/>
    </source>
</evidence>
<evidence type="ECO:0000313" key="1">
    <source>
        <dbReference type="EMBL" id="GBP83407.1"/>
    </source>
</evidence>
<protein>
    <recommendedName>
        <fullName evidence="3">RNA-directed DNA polymerase from mobile element jockey</fullName>
    </recommendedName>
</protein>
<organism evidence="1 2">
    <name type="scientific">Eumeta variegata</name>
    <name type="common">Bagworm moth</name>
    <name type="synonym">Eumeta japonica</name>
    <dbReference type="NCBI Taxonomy" id="151549"/>
    <lineage>
        <taxon>Eukaryota</taxon>
        <taxon>Metazoa</taxon>
        <taxon>Ecdysozoa</taxon>
        <taxon>Arthropoda</taxon>
        <taxon>Hexapoda</taxon>
        <taxon>Insecta</taxon>
        <taxon>Pterygota</taxon>
        <taxon>Neoptera</taxon>
        <taxon>Endopterygota</taxon>
        <taxon>Lepidoptera</taxon>
        <taxon>Glossata</taxon>
        <taxon>Ditrysia</taxon>
        <taxon>Tineoidea</taxon>
        <taxon>Psychidae</taxon>
        <taxon>Oiketicinae</taxon>
        <taxon>Eumeta</taxon>
    </lineage>
</organism>
<comment type="caution">
    <text evidence="1">The sequence shown here is derived from an EMBL/GenBank/DDBJ whole genome shotgun (WGS) entry which is preliminary data.</text>
</comment>
<accession>A0A4C1Z9T0</accession>